<evidence type="ECO:0000256" key="1">
    <source>
        <dbReference type="SAM" id="Phobius"/>
    </source>
</evidence>
<dbReference type="Proteomes" id="UP000437068">
    <property type="component" value="Unassembled WGS sequence"/>
</dbReference>
<dbReference type="Proteomes" id="UP000476176">
    <property type="component" value="Unassembled WGS sequence"/>
</dbReference>
<evidence type="ECO:0000313" key="3">
    <source>
        <dbReference type="EMBL" id="KAE9017091.1"/>
    </source>
</evidence>
<evidence type="ECO:0000313" key="7">
    <source>
        <dbReference type="Proteomes" id="UP000429523"/>
    </source>
</evidence>
<accession>A0A6A4E323</accession>
<evidence type="ECO:0000313" key="5">
    <source>
        <dbReference type="EMBL" id="KAE9248424.1"/>
    </source>
</evidence>
<dbReference type="EMBL" id="QXGF01000384">
    <property type="protein sequence ID" value="KAE8941066.1"/>
    <property type="molecule type" value="Genomic_DNA"/>
</dbReference>
<keyword evidence="1" id="KW-1133">Transmembrane helix</keyword>
<dbReference type="Proteomes" id="UP000429523">
    <property type="component" value="Unassembled WGS sequence"/>
</dbReference>
<dbReference type="EMBL" id="QXGE01000316">
    <property type="protein sequence ID" value="KAE9316246.1"/>
    <property type="molecule type" value="Genomic_DNA"/>
</dbReference>
<dbReference type="EMBL" id="QXFW01000295">
    <property type="protein sequence ID" value="KAE9017091.1"/>
    <property type="molecule type" value="Genomic_DNA"/>
</dbReference>
<name>A0A6A4E323_9STRA</name>
<gene>
    <name evidence="6" type="ORF">PF001_g7407</name>
    <name evidence="5" type="ORF">PF002_g5797</name>
    <name evidence="4" type="ORF">PF004_g6744</name>
    <name evidence="2" type="ORF">PF009_g9122</name>
    <name evidence="3" type="ORF">PF011_g6842</name>
</gene>
<comment type="caution">
    <text evidence="6">The sequence shown here is derived from an EMBL/GenBank/DDBJ whole genome shotgun (WGS) entry which is preliminary data.</text>
</comment>
<evidence type="ECO:0000313" key="4">
    <source>
        <dbReference type="EMBL" id="KAE9242111.1"/>
    </source>
</evidence>
<sequence>MSPAIVRSPPDIAAAFAFVRVGIAPSADATTRSPPSLVDTPASVRVRVAALVVPARPPLRRAITSTSVRVGADTSVTSARPSSRRVGITRPPSRLTAFCTPRPPPSTLAQLRTRWFAGFRPSLFDVVALSVTLPCSALVLGASLVSAVAPTESSFIVSLIAPFTAISSTAPSFAAALAAIRDASSARRLAALVSGRAAAASSLHRTTRRGFFGATVTFVPDSATLVAIPLPPAPVSFTAVPSVPPDASFATTAAPSRRAASVLVTPVSGTAR</sequence>
<evidence type="ECO:0000313" key="6">
    <source>
        <dbReference type="EMBL" id="KAE9316246.1"/>
    </source>
</evidence>
<dbReference type="Proteomes" id="UP000440367">
    <property type="component" value="Unassembled WGS sequence"/>
</dbReference>
<protein>
    <submittedName>
        <fullName evidence="6">Uncharacterized protein</fullName>
    </submittedName>
</protein>
<evidence type="ECO:0000313" key="8">
    <source>
        <dbReference type="Proteomes" id="UP000437068"/>
    </source>
</evidence>
<evidence type="ECO:0000313" key="10">
    <source>
        <dbReference type="Proteomes" id="UP000460718"/>
    </source>
</evidence>
<proteinExistence type="predicted"/>
<dbReference type="EMBL" id="QXGC01000277">
    <property type="protein sequence ID" value="KAE9242111.1"/>
    <property type="molecule type" value="Genomic_DNA"/>
</dbReference>
<evidence type="ECO:0000313" key="9">
    <source>
        <dbReference type="Proteomes" id="UP000440367"/>
    </source>
</evidence>
<keyword evidence="1" id="KW-0472">Membrane</keyword>
<reference evidence="7 8" key="1">
    <citation type="submission" date="2018-08" db="EMBL/GenBank/DDBJ databases">
        <title>Genomic investigation of the strawberry pathogen Phytophthora fragariae indicates pathogenicity is determined by transcriptional variation in three key races.</title>
        <authorList>
            <person name="Adams T.M."/>
            <person name="Armitage A.D."/>
            <person name="Sobczyk M.K."/>
            <person name="Bates H.J."/>
            <person name="Dunwell J.M."/>
            <person name="Nellist C.F."/>
            <person name="Harrison R.J."/>
        </authorList>
    </citation>
    <scope>NUCLEOTIDE SEQUENCE [LARGE SCALE GENOMIC DNA]</scope>
    <source>
        <strain evidence="6 8">A4</strain>
        <strain evidence="5 9">BC-1</strain>
        <strain evidence="4 11">BC-23</strain>
        <strain evidence="2 7">NOV-9</strain>
        <strain evidence="3 10">SCRP245</strain>
    </source>
</reference>
<feature type="transmembrane region" description="Helical" evidence="1">
    <location>
        <begin position="155"/>
        <end position="180"/>
    </location>
</feature>
<keyword evidence="1" id="KW-0812">Transmembrane</keyword>
<organism evidence="6 8">
    <name type="scientific">Phytophthora fragariae</name>
    <dbReference type="NCBI Taxonomy" id="53985"/>
    <lineage>
        <taxon>Eukaryota</taxon>
        <taxon>Sar</taxon>
        <taxon>Stramenopiles</taxon>
        <taxon>Oomycota</taxon>
        <taxon>Peronosporomycetes</taxon>
        <taxon>Peronosporales</taxon>
        <taxon>Peronosporaceae</taxon>
        <taxon>Phytophthora</taxon>
    </lineage>
</organism>
<feature type="transmembrane region" description="Helical" evidence="1">
    <location>
        <begin position="122"/>
        <end position="149"/>
    </location>
</feature>
<evidence type="ECO:0000313" key="11">
    <source>
        <dbReference type="Proteomes" id="UP000476176"/>
    </source>
</evidence>
<evidence type="ECO:0000313" key="2">
    <source>
        <dbReference type="EMBL" id="KAE8941066.1"/>
    </source>
</evidence>
<dbReference type="EMBL" id="QXGD01000194">
    <property type="protein sequence ID" value="KAE9248424.1"/>
    <property type="molecule type" value="Genomic_DNA"/>
</dbReference>
<dbReference type="Proteomes" id="UP000460718">
    <property type="component" value="Unassembled WGS sequence"/>
</dbReference>
<dbReference type="AlphaFoldDB" id="A0A6A4E323"/>